<keyword evidence="5" id="KW-0460">Magnesium</keyword>
<keyword evidence="8" id="KW-1185">Reference proteome</keyword>
<keyword evidence="1" id="KW-0436">Ligase</keyword>
<dbReference type="InterPro" id="IPR005494">
    <property type="entry name" value="GSPS_pre-ATP-grasp-like_dom"/>
</dbReference>
<reference evidence="7" key="1">
    <citation type="submission" date="2023-03" db="EMBL/GenBank/DDBJ databases">
        <title>Chitinimonas shenzhenensis gen. nov., sp. nov., a novel member of family Burkholderiaceae isolated from activated sludge collected in Shen Zhen, China.</title>
        <authorList>
            <person name="Wang X."/>
        </authorList>
    </citation>
    <scope>NUCLEOTIDE SEQUENCE</scope>
    <source>
        <strain evidence="7">DQS-5</strain>
    </source>
</reference>
<dbReference type="InterPro" id="IPR016185">
    <property type="entry name" value="PreATP-grasp_dom_sf"/>
</dbReference>
<protein>
    <submittedName>
        <fullName evidence="7">Glutathionylspermidine synthase family protein</fullName>
    </submittedName>
</protein>
<comment type="caution">
    <text evidence="7">The sequence shown here is derived from an EMBL/GenBank/DDBJ whole genome shotgun (WGS) entry which is preliminary data.</text>
</comment>
<dbReference type="SUPFAM" id="SSF52440">
    <property type="entry name" value="PreATP-grasp domain"/>
    <property type="match status" value="1"/>
</dbReference>
<accession>A0ABT7DUQ8</accession>
<evidence type="ECO:0000256" key="5">
    <source>
        <dbReference type="ARBA" id="ARBA00022842"/>
    </source>
</evidence>
<evidence type="ECO:0000256" key="1">
    <source>
        <dbReference type="ARBA" id="ARBA00022598"/>
    </source>
</evidence>
<keyword evidence="4" id="KW-0067">ATP-binding</keyword>
<dbReference type="Gene3D" id="3.30.1490.330">
    <property type="match status" value="1"/>
</dbReference>
<dbReference type="EMBL" id="JARRAF010000002">
    <property type="protein sequence ID" value="MDK2122860.1"/>
    <property type="molecule type" value="Genomic_DNA"/>
</dbReference>
<evidence type="ECO:0000256" key="2">
    <source>
        <dbReference type="ARBA" id="ARBA00022723"/>
    </source>
</evidence>
<evidence type="ECO:0000256" key="4">
    <source>
        <dbReference type="ARBA" id="ARBA00022840"/>
    </source>
</evidence>
<dbReference type="Proteomes" id="UP001172778">
    <property type="component" value="Unassembled WGS sequence"/>
</dbReference>
<evidence type="ECO:0000259" key="6">
    <source>
        <dbReference type="Pfam" id="PF03738"/>
    </source>
</evidence>
<sequence length="375" mass="42902">MQRIKVPPRPGWQRKMESVGFHFHSIDGVYWRDELAYRFSSAQIDELDDVTAALNQLCLQAVEHVVREKRYRELAIPPHAIPLIEDSWRRQDPSLFGRFDLAYDGLSPPKLYEFNADTPTSLIESSIAQWFWLQDWNPQADQFNSLHEKLIERWKTLRQHWPDAHKLHLACLYDNEEDVGNLEYLADCASQAGWPIECLDIADVGWDGRQFVDNQEQAINLLFKLYPWEWLCAEAFGPDIPRAATGWVEPPWRMLLANKGILPILWQLNPGHPNLLECHFDASAFTGRPYVKKPLLSREGANISVVGMGPTVTTAGDYGEEGFVYQAFHSLPRFDDAYALVGSWLVGNEPAGIGIREDASAITQNTSHFVPHFFE</sequence>
<keyword evidence="3" id="KW-0547">Nucleotide-binding</keyword>
<dbReference type="RefSeq" id="WP_284099147.1">
    <property type="nucleotide sequence ID" value="NZ_JARRAF010000002.1"/>
</dbReference>
<proteinExistence type="predicted"/>
<evidence type="ECO:0000313" key="8">
    <source>
        <dbReference type="Proteomes" id="UP001172778"/>
    </source>
</evidence>
<gene>
    <name evidence="7" type="ORF">PZA18_02215</name>
</gene>
<name>A0ABT7DUQ8_9NEIS</name>
<evidence type="ECO:0000313" key="7">
    <source>
        <dbReference type="EMBL" id="MDK2122860.1"/>
    </source>
</evidence>
<feature type="domain" description="Glutathionylspermidine synthase pre-ATP-grasp-like" evidence="6">
    <location>
        <begin position="12"/>
        <end position="374"/>
    </location>
</feature>
<organism evidence="7 8">
    <name type="scientific">Parachitinimonas caeni</name>
    <dbReference type="NCBI Taxonomy" id="3031301"/>
    <lineage>
        <taxon>Bacteria</taxon>
        <taxon>Pseudomonadati</taxon>
        <taxon>Pseudomonadota</taxon>
        <taxon>Betaproteobacteria</taxon>
        <taxon>Neisseriales</taxon>
        <taxon>Chitinibacteraceae</taxon>
        <taxon>Parachitinimonas</taxon>
    </lineage>
</organism>
<keyword evidence="2" id="KW-0479">Metal-binding</keyword>
<dbReference type="SUPFAM" id="SSF56059">
    <property type="entry name" value="Glutathione synthetase ATP-binding domain-like"/>
    <property type="match status" value="1"/>
</dbReference>
<evidence type="ECO:0000256" key="3">
    <source>
        <dbReference type="ARBA" id="ARBA00022741"/>
    </source>
</evidence>
<dbReference type="Pfam" id="PF03738">
    <property type="entry name" value="GSP_synth"/>
    <property type="match status" value="1"/>
</dbReference>